<evidence type="ECO:0000313" key="2">
    <source>
        <dbReference type="Proteomes" id="UP000192328"/>
    </source>
</evidence>
<keyword evidence="2" id="KW-1185">Reference proteome</keyword>
<protein>
    <submittedName>
        <fullName evidence="1">Uncharacterized protein</fullName>
    </submittedName>
</protein>
<accession>A0AC61PQA9</accession>
<reference evidence="1" key="1">
    <citation type="submission" date="2017-04" db="EMBL/GenBank/DDBJ databases">
        <authorList>
            <person name="Varghese N."/>
            <person name="Submissions S."/>
        </authorList>
    </citation>
    <scope>NUCLEOTIDE SEQUENCE</scope>
    <source>
        <strain evidence="1">WTE2008</strain>
    </source>
</reference>
<proteinExistence type="predicted"/>
<organism evidence="1 2">
    <name type="scientific">Aristaeella lactis</name>
    <dbReference type="NCBI Taxonomy" id="3046383"/>
    <lineage>
        <taxon>Bacteria</taxon>
        <taxon>Bacillati</taxon>
        <taxon>Bacillota</taxon>
        <taxon>Clostridia</taxon>
        <taxon>Eubacteriales</taxon>
        <taxon>Aristaeellaceae</taxon>
        <taxon>Aristaeella</taxon>
    </lineage>
</organism>
<dbReference type="EMBL" id="FWXZ01000009">
    <property type="protein sequence ID" value="SMC90174.1"/>
    <property type="molecule type" value="Genomic_DNA"/>
</dbReference>
<dbReference type="Proteomes" id="UP000192328">
    <property type="component" value="Unassembled WGS sequence"/>
</dbReference>
<name>A0AC61PQA9_9FIRM</name>
<sequence length="338" mass="38272">MKKILILFSVITLLLFACMAAGCGEDLLSVGLPDHIRLDGNMIVENVDKPLYEYEAVLKDFSTYRPEDCHNGRIISTDHYQSEEGAWDDIDYYFYEDGYTLTVSGESLTMGTRDYERYSQLLTYLDGAEIPAESLQTTPFPLQDAQERSKQILEKLHVGGLVPEQAVPLSGETIRDLTKEMKDRYAGMKLYCFDSFPDGIGAWYLSFRQEIGGIPVGISPQVRIVLTKSDIAYLDMGGLIEKISDGVPQEAKALAEDAVRRFADDHASVHHEYGETLTVNRIAPVYYMEPGEGEPSVPTVRLFPAWHVESRRTMHFRTQVKQESLSEVYRIPDGKKYR</sequence>
<comment type="caution">
    <text evidence="1">The sequence shown here is derived from an EMBL/GenBank/DDBJ whole genome shotgun (WGS) entry which is preliminary data.</text>
</comment>
<evidence type="ECO:0000313" key="1">
    <source>
        <dbReference type="EMBL" id="SMC90174.1"/>
    </source>
</evidence>
<gene>
    <name evidence="1" type="ORF">SAMN06297397_3042</name>
</gene>